<gene>
    <name evidence="3" type="ORF">SUTH_00560</name>
</gene>
<proteinExistence type="predicted"/>
<evidence type="ECO:0000256" key="1">
    <source>
        <dbReference type="SAM" id="SignalP"/>
    </source>
</evidence>
<organism evidence="3 4">
    <name type="scientific">Sulfuritalea hydrogenivorans sk43H</name>
    <dbReference type="NCBI Taxonomy" id="1223802"/>
    <lineage>
        <taxon>Bacteria</taxon>
        <taxon>Pseudomonadati</taxon>
        <taxon>Pseudomonadota</taxon>
        <taxon>Betaproteobacteria</taxon>
        <taxon>Nitrosomonadales</taxon>
        <taxon>Sterolibacteriaceae</taxon>
        <taxon>Sulfuritalea</taxon>
    </lineage>
</organism>
<sequence>MLRSPLRMLVVVLALASSPVPAQEDVWDDLMERATEALRASDLAAARKAAEAAVRQGRYETADRHVTGLALLARIAQDAGDLRGAEDALRQAIETIDRVPGPLQEDKAVLHNNLGALLDLAGDLPGAEQQYRAALALHRALPAVRAEDRFSLLVNLAGLLERRNDHEGARRMYADAEPLLPRLPIAAGVTLNNNLGALLQRRGDFAGARDHLDRALAALPAEPAQPLLRASLLHNLGTAALEAGDLAGAAQPLGEAERIRRDRLGARHIDTARTLTSQALLRERKNELPAALGAAREASAIIGGSLAASAGTRAAAASAQSRRDWRESFATHLRLLGKVEPDPARQAREALDILQTVKHGELARVFAGAALGGDGELGRRVRLIQQQSEMFLAKEQELAAELQLAAPGDNRERALRKQLGGIRETLERLQGELARDFPAYHELVAGRIAPLASVQAVLGPDEAVLVYFVADTESFAVALTREAARLIRIASNRQDLGRIVMEIRRSVEPEHADETRFAFAAAHGLYRDLLAPVADLLDAKPVWFVVPDGPLESLPFSLLVKSAVDAGRGLNWHHVPWVVRQHAVVTLPSLGALTLARNTPRPAPAPEALIAFADPILNEAPAAGAASRKARNLKIGALWSGESPKVLTVAEASPVGAATTTGATTTVGGKRLANPDLVRKLTPLPDTADEARAVAAALGGGELLMRDQATETRLKQSDLSRYRNLLFATHGAMASDFVEFGEPALVLTPPRVASEQDDGLLAASEIAQLKLNAEWVLLSACNTAAADGTPGAEGLSGLAKAFFHAGARNLLVSHWSVVSESTVLLSTGTFKRLQRQPAAGKARALQYSILELMDRHEEFRHPMFWAPFVLVGDGR</sequence>
<keyword evidence="1" id="KW-0732">Signal</keyword>
<accession>W0SAZ6</accession>
<name>W0SAZ6_9PROT</name>
<evidence type="ECO:0000259" key="2">
    <source>
        <dbReference type="Pfam" id="PF12770"/>
    </source>
</evidence>
<keyword evidence="4" id="KW-1185">Reference proteome</keyword>
<dbReference type="RefSeq" id="WP_084207229.1">
    <property type="nucleotide sequence ID" value="NZ_AP012547.1"/>
</dbReference>
<dbReference type="AlphaFoldDB" id="W0SAZ6"/>
<dbReference type="Pfam" id="PF13424">
    <property type="entry name" value="TPR_12"/>
    <property type="match status" value="2"/>
</dbReference>
<dbReference type="HOGENOM" id="CLU_002404_1_0_4"/>
<feature type="chain" id="PRO_5004795204" description="CHAT domain-containing protein" evidence="1">
    <location>
        <begin position="23"/>
        <end position="875"/>
    </location>
</feature>
<dbReference type="InterPro" id="IPR019734">
    <property type="entry name" value="TPR_rpt"/>
</dbReference>
<dbReference type="InterPro" id="IPR011990">
    <property type="entry name" value="TPR-like_helical_dom_sf"/>
</dbReference>
<protein>
    <recommendedName>
        <fullName evidence="2">CHAT domain-containing protein</fullName>
    </recommendedName>
</protein>
<evidence type="ECO:0000313" key="3">
    <source>
        <dbReference type="EMBL" id="BAO28374.1"/>
    </source>
</evidence>
<evidence type="ECO:0000313" key="4">
    <source>
        <dbReference type="Proteomes" id="UP000031637"/>
    </source>
</evidence>
<dbReference type="EMBL" id="AP012547">
    <property type="protein sequence ID" value="BAO28374.1"/>
    <property type="molecule type" value="Genomic_DNA"/>
</dbReference>
<dbReference type="STRING" id="1223802.SUTH_00560"/>
<dbReference type="Pfam" id="PF12770">
    <property type="entry name" value="CHAT"/>
    <property type="match status" value="1"/>
</dbReference>
<reference evidence="3 4" key="1">
    <citation type="journal article" date="2014" name="Syst. Appl. Microbiol.">
        <title>Complete genomes of freshwater sulfur oxidizers Sulfuricella denitrificans skB26 and Sulfuritalea hydrogenivorans sk43H: genetic insights into the sulfur oxidation pathway of betaproteobacteria.</title>
        <authorList>
            <person name="Watanabe T."/>
            <person name="Kojima H."/>
            <person name="Fukui M."/>
        </authorList>
    </citation>
    <scope>NUCLEOTIDE SEQUENCE [LARGE SCALE GENOMIC DNA]</scope>
    <source>
        <strain evidence="3">DSM22779</strain>
    </source>
</reference>
<feature type="signal peptide" evidence="1">
    <location>
        <begin position="1"/>
        <end position="22"/>
    </location>
</feature>
<dbReference type="SMART" id="SM00028">
    <property type="entry name" value="TPR"/>
    <property type="match status" value="6"/>
</dbReference>
<dbReference type="Gene3D" id="1.25.40.10">
    <property type="entry name" value="Tetratricopeptide repeat domain"/>
    <property type="match status" value="2"/>
</dbReference>
<dbReference type="OrthoDB" id="8549434at2"/>
<dbReference type="Proteomes" id="UP000031637">
    <property type="component" value="Chromosome"/>
</dbReference>
<feature type="domain" description="CHAT" evidence="2">
    <location>
        <begin position="521"/>
        <end position="873"/>
    </location>
</feature>
<dbReference type="InterPro" id="IPR024983">
    <property type="entry name" value="CHAT_dom"/>
</dbReference>
<dbReference type="SUPFAM" id="SSF48452">
    <property type="entry name" value="TPR-like"/>
    <property type="match status" value="1"/>
</dbReference>
<dbReference type="KEGG" id="shd:SUTH_00560"/>